<organism evidence="3 4">
    <name type="scientific">Halocaridina rubra</name>
    <name type="common">Hawaiian red shrimp</name>
    <dbReference type="NCBI Taxonomy" id="373956"/>
    <lineage>
        <taxon>Eukaryota</taxon>
        <taxon>Metazoa</taxon>
        <taxon>Ecdysozoa</taxon>
        <taxon>Arthropoda</taxon>
        <taxon>Crustacea</taxon>
        <taxon>Multicrustacea</taxon>
        <taxon>Malacostraca</taxon>
        <taxon>Eumalacostraca</taxon>
        <taxon>Eucarida</taxon>
        <taxon>Decapoda</taxon>
        <taxon>Pleocyemata</taxon>
        <taxon>Caridea</taxon>
        <taxon>Atyoidea</taxon>
        <taxon>Atyidae</taxon>
        <taxon>Halocaridina</taxon>
    </lineage>
</organism>
<name>A0AAN9AE16_HALRR</name>
<dbReference type="Proteomes" id="UP001381693">
    <property type="component" value="Unassembled WGS sequence"/>
</dbReference>
<accession>A0AAN9AE16</accession>
<keyword evidence="4" id="KW-1185">Reference proteome</keyword>
<keyword evidence="2" id="KW-0812">Transmembrane</keyword>
<keyword evidence="2" id="KW-0472">Membrane</keyword>
<evidence type="ECO:0000256" key="2">
    <source>
        <dbReference type="SAM" id="Phobius"/>
    </source>
</evidence>
<feature type="region of interest" description="Disordered" evidence="1">
    <location>
        <begin position="267"/>
        <end position="299"/>
    </location>
</feature>
<feature type="compositionally biased region" description="Basic and acidic residues" evidence="1">
    <location>
        <begin position="267"/>
        <end position="283"/>
    </location>
</feature>
<keyword evidence="2" id="KW-1133">Transmembrane helix</keyword>
<sequence length="457" mass="52576">MKMAIGPIKHQNFTIHIIIKGDDEKNCEIKIISNIKFSKNITLEVHCTNLYRNNSTWESKSNWGEFGFEFSNSEMQSDLLTLVINTPNQKALSQKTFLKAPLRMEIKLLNKTTPLNVFFNCEIDCLISPYGLEDFSNRNDFYIFPETTDFTVEVMLQERTRNISLSNNLFPHVYHWHHVAFIGKEMKIEVQVDDIPVPGVPTLEVIPQYHIIGVTLSGSAKASLCPHPELESFLNSGIIIPALIAILVLIATIIACVLWKRNETQKAKIRRERENRGPSEELKPAPYFLGRERDSPPPVPPPLKIYDPEEIELTNHYASPLDAMPDTYTYLTLEDIRVKKSQPYPLSEGVYDKLQPHMHDPEIHFDKTRHSSENNYDKLDRRFEMDDDVSGFPKEKENFPKEYVIISDINCLSKSLHHKQENNEPSESNDTDSLGIEKHAITEESPYAVTVKRRLNV</sequence>
<comment type="caution">
    <text evidence="3">The sequence shown here is derived from an EMBL/GenBank/DDBJ whole genome shotgun (WGS) entry which is preliminary data.</text>
</comment>
<dbReference type="AlphaFoldDB" id="A0AAN9AE16"/>
<dbReference type="EMBL" id="JAXCGZ010005737">
    <property type="protein sequence ID" value="KAK7080962.1"/>
    <property type="molecule type" value="Genomic_DNA"/>
</dbReference>
<proteinExistence type="predicted"/>
<evidence type="ECO:0000256" key="1">
    <source>
        <dbReference type="SAM" id="MobiDB-lite"/>
    </source>
</evidence>
<protein>
    <submittedName>
        <fullName evidence="3">Uncharacterized protein</fullName>
    </submittedName>
</protein>
<gene>
    <name evidence="3" type="ORF">SK128_019760</name>
</gene>
<evidence type="ECO:0000313" key="4">
    <source>
        <dbReference type="Proteomes" id="UP001381693"/>
    </source>
</evidence>
<reference evidence="3 4" key="1">
    <citation type="submission" date="2023-11" db="EMBL/GenBank/DDBJ databases">
        <title>Halocaridina rubra genome assembly.</title>
        <authorList>
            <person name="Smith C."/>
        </authorList>
    </citation>
    <scope>NUCLEOTIDE SEQUENCE [LARGE SCALE GENOMIC DNA]</scope>
    <source>
        <strain evidence="3">EP-1</strain>
        <tissue evidence="3">Whole</tissue>
    </source>
</reference>
<feature type="transmembrane region" description="Helical" evidence="2">
    <location>
        <begin position="238"/>
        <end position="259"/>
    </location>
</feature>
<evidence type="ECO:0000313" key="3">
    <source>
        <dbReference type="EMBL" id="KAK7080962.1"/>
    </source>
</evidence>